<comment type="subcellular location">
    <subcellularLocation>
        <location evidence="6">Cytoplasm</location>
    </subcellularLocation>
</comment>
<evidence type="ECO:0000256" key="2">
    <source>
        <dbReference type="ARBA" id="ARBA00022777"/>
    </source>
</evidence>
<comment type="caution">
    <text evidence="6">Lacks conserved residue(s) required for the propagation of feature annotation.</text>
</comment>
<evidence type="ECO:0000313" key="7">
    <source>
        <dbReference type="EMBL" id="MBW7569817.1"/>
    </source>
</evidence>
<dbReference type="Proteomes" id="UP000731465">
    <property type="component" value="Unassembled WGS sequence"/>
</dbReference>
<dbReference type="SUPFAM" id="SSF111331">
    <property type="entry name" value="NAD kinase/diacylglycerol kinase-like"/>
    <property type="match status" value="1"/>
</dbReference>
<dbReference type="PANTHER" id="PTHR20275:SF0">
    <property type="entry name" value="NAD KINASE"/>
    <property type="match status" value="1"/>
</dbReference>
<feature type="binding site" evidence="6">
    <location>
        <position position="186"/>
    </location>
    <ligand>
        <name>NAD(+)</name>
        <dbReference type="ChEBI" id="CHEBI:57540"/>
    </ligand>
</feature>
<comment type="similarity">
    <text evidence="6">Belongs to the NAD kinase family.</text>
</comment>
<keyword evidence="8" id="KW-1185">Reference proteome</keyword>
<feature type="binding site" evidence="6">
    <location>
        <position position="259"/>
    </location>
    <ligand>
        <name>NAD(+)</name>
        <dbReference type="ChEBI" id="CHEBI:57540"/>
    </ligand>
</feature>
<keyword evidence="6" id="KW-0547">Nucleotide-binding</keyword>
<organism evidence="7 8">
    <name type="scientific">Succinivibrio faecicola</name>
    <dbReference type="NCBI Taxonomy" id="2820300"/>
    <lineage>
        <taxon>Bacteria</taxon>
        <taxon>Pseudomonadati</taxon>
        <taxon>Pseudomonadota</taxon>
        <taxon>Gammaproteobacteria</taxon>
        <taxon>Aeromonadales</taxon>
        <taxon>Succinivibrionaceae</taxon>
        <taxon>Succinivibrio</taxon>
    </lineage>
</organism>
<gene>
    <name evidence="6" type="primary">nadK</name>
    <name evidence="7" type="ORF">J5V48_02800</name>
</gene>
<sequence length="304" mass="33030">MNDKPVQKPISTAVIVSKVYKRPMAGPIREIADKLTKLGVKVYLDANTAVGFNISEIQSITRREMRDLDLIIVIGGDGSLLGAARTLVDLKVPVLGINRGHLGLLTDVNPDNIDESLKKVVSGQYSLEERTMIDVRVSRDSDDGVGELIGSSLATNETVIHSGTMAHMMVFKVSINGTHLYTMRGDGIIVNTPTGSTAYSLSAGGPIIEPHLDLLSLVPMFPQSLNCSPLIIPGKSEVKIEFEAPDELAELIAINCDGQVTMRADTNSSVFIRQHHTPLVLIHPEGYDYYSLLRQKLGFGRSLV</sequence>
<dbReference type="HAMAP" id="MF_00361">
    <property type="entry name" value="NAD_kinase"/>
    <property type="match status" value="1"/>
</dbReference>
<dbReference type="InterPro" id="IPR017437">
    <property type="entry name" value="ATP-NAD_kinase_PpnK-typ_C"/>
</dbReference>
<feature type="binding site" evidence="6">
    <location>
        <position position="167"/>
    </location>
    <ligand>
        <name>NAD(+)</name>
        <dbReference type="ChEBI" id="CHEBI:57540"/>
    </ligand>
</feature>
<comment type="cofactor">
    <cofactor evidence="6">
        <name>a divalent metal cation</name>
        <dbReference type="ChEBI" id="CHEBI:60240"/>
    </cofactor>
</comment>
<evidence type="ECO:0000256" key="1">
    <source>
        <dbReference type="ARBA" id="ARBA00022679"/>
    </source>
</evidence>
<dbReference type="EC" id="2.7.1.23" evidence="6"/>
<dbReference type="Gene3D" id="2.60.200.30">
    <property type="entry name" value="Probable inorganic polyphosphate/atp-NAD kinase, domain 2"/>
    <property type="match status" value="1"/>
</dbReference>
<dbReference type="InterPro" id="IPR017438">
    <property type="entry name" value="ATP-NAD_kinase_N"/>
</dbReference>
<feature type="binding site" evidence="6">
    <location>
        <position position="184"/>
    </location>
    <ligand>
        <name>NAD(+)</name>
        <dbReference type="ChEBI" id="CHEBI:57540"/>
    </ligand>
</feature>
<reference evidence="7 8" key="1">
    <citation type="submission" date="2021-03" db="EMBL/GenBank/DDBJ databases">
        <title>Succinivibrio sp. nov. isolated from feces of cow.</title>
        <authorList>
            <person name="Choi J.-Y."/>
        </authorList>
    </citation>
    <scope>NUCLEOTIDE SEQUENCE [LARGE SCALE GENOMIC DNA]</scope>
    <source>
        <strain evidence="7 8">AGMB01872</strain>
    </source>
</reference>
<dbReference type="Pfam" id="PF01513">
    <property type="entry name" value="NAD_kinase"/>
    <property type="match status" value="1"/>
</dbReference>
<dbReference type="PANTHER" id="PTHR20275">
    <property type="entry name" value="NAD KINASE"/>
    <property type="match status" value="1"/>
</dbReference>
<evidence type="ECO:0000313" key="8">
    <source>
        <dbReference type="Proteomes" id="UP000731465"/>
    </source>
</evidence>
<evidence type="ECO:0000256" key="4">
    <source>
        <dbReference type="ARBA" id="ARBA00023027"/>
    </source>
</evidence>
<dbReference type="Gene3D" id="3.40.50.10330">
    <property type="entry name" value="Probable inorganic polyphosphate/atp-NAD kinase, domain 1"/>
    <property type="match status" value="1"/>
</dbReference>
<dbReference type="GO" id="GO:0016301">
    <property type="term" value="F:kinase activity"/>
    <property type="evidence" value="ECO:0007669"/>
    <property type="project" value="UniProtKB-KW"/>
</dbReference>
<protein>
    <recommendedName>
        <fullName evidence="6">NAD kinase</fullName>
        <ecNumber evidence="6">2.7.1.23</ecNumber>
    </recommendedName>
    <alternativeName>
        <fullName evidence="6">ATP-dependent NAD kinase</fullName>
    </alternativeName>
</protein>
<keyword evidence="6" id="KW-0067">ATP-binding</keyword>
<comment type="catalytic activity">
    <reaction evidence="5 6">
        <text>NAD(+) + ATP = ADP + NADP(+) + H(+)</text>
        <dbReference type="Rhea" id="RHEA:18629"/>
        <dbReference type="ChEBI" id="CHEBI:15378"/>
        <dbReference type="ChEBI" id="CHEBI:30616"/>
        <dbReference type="ChEBI" id="CHEBI:57540"/>
        <dbReference type="ChEBI" id="CHEBI:58349"/>
        <dbReference type="ChEBI" id="CHEBI:456216"/>
        <dbReference type="EC" id="2.7.1.23"/>
    </reaction>
</comment>
<keyword evidence="6" id="KW-0963">Cytoplasm</keyword>
<evidence type="ECO:0000256" key="6">
    <source>
        <dbReference type="HAMAP-Rule" id="MF_00361"/>
    </source>
</evidence>
<feature type="active site" description="Proton acceptor" evidence="6">
    <location>
        <position position="77"/>
    </location>
</feature>
<proteinExistence type="inferred from homology"/>
<evidence type="ECO:0000256" key="5">
    <source>
        <dbReference type="ARBA" id="ARBA00047925"/>
    </source>
</evidence>
<dbReference type="EMBL" id="JAGFNY010000005">
    <property type="protein sequence ID" value="MBW7569817.1"/>
    <property type="molecule type" value="Genomic_DNA"/>
</dbReference>
<name>A0ABS7DEU0_9GAMM</name>
<feature type="binding site" evidence="6">
    <location>
        <begin position="197"/>
        <end position="202"/>
    </location>
    <ligand>
        <name>NAD(+)</name>
        <dbReference type="ChEBI" id="CHEBI:57540"/>
    </ligand>
</feature>
<evidence type="ECO:0000256" key="3">
    <source>
        <dbReference type="ARBA" id="ARBA00022857"/>
    </source>
</evidence>
<keyword evidence="1 6" id="KW-0808">Transferase</keyword>
<keyword evidence="4 6" id="KW-0520">NAD</keyword>
<feature type="binding site" evidence="6">
    <location>
        <begin position="77"/>
        <end position="78"/>
    </location>
    <ligand>
        <name>NAD(+)</name>
        <dbReference type="ChEBI" id="CHEBI:57540"/>
    </ligand>
</feature>
<feature type="binding site" evidence="6">
    <location>
        <begin position="156"/>
        <end position="157"/>
    </location>
    <ligand>
        <name>NAD(+)</name>
        <dbReference type="ChEBI" id="CHEBI:57540"/>
    </ligand>
</feature>
<keyword evidence="3 6" id="KW-0521">NADP</keyword>
<keyword evidence="2 6" id="KW-0418">Kinase</keyword>
<accession>A0ABS7DEU0</accession>
<comment type="caution">
    <text evidence="7">The sequence shown here is derived from an EMBL/GenBank/DDBJ whole genome shotgun (WGS) entry which is preliminary data.</text>
</comment>
<dbReference type="Pfam" id="PF20143">
    <property type="entry name" value="NAD_kinase_C"/>
    <property type="match status" value="1"/>
</dbReference>
<dbReference type="InterPro" id="IPR016064">
    <property type="entry name" value="NAD/diacylglycerol_kinase_sf"/>
</dbReference>
<dbReference type="CDD" id="cd01653">
    <property type="entry name" value="GATase1"/>
    <property type="match status" value="1"/>
</dbReference>
<dbReference type="InterPro" id="IPR002504">
    <property type="entry name" value="NADK"/>
</dbReference>
<comment type="function">
    <text evidence="6">Involved in the regulation of the intracellular balance of NAD and NADP, and is a key enzyme in the biosynthesis of NADP. Catalyzes specifically the phosphorylation on 2'-hydroxyl of the adenosine moiety of NAD to yield NADP.</text>
</comment>